<sequence length="227" mass="24189">MSACKPADQTKIDQSISGTEWVRPPSLENATWNGNSIRLDGEAEPNGRVVLADPSGRVYAVNAKPSGSFEIELNVPDQGLYLKPRSQVGQEFIDGQGLVFLRPGEHPVAVTLTDGEASYRLAHNNALEAVDSDGAMLIVSGHASTTAIPKLLVNGQPMPVELDGLGHWAVVLPAGTGAALIQLDDKAYHYPGLGAVESGVEFVSDGWRITRKIGDKAVQSTWLPVDR</sequence>
<evidence type="ECO:0000313" key="3">
    <source>
        <dbReference type="Proteomes" id="UP001500791"/>
    </source>
</evidence>
<evidence type="ECO:0008006" key="4">
    <source>
        <dbReference type="Google" id="ProtNLM"/>
    </source>
</evidence>
<dbReference type="InterPro" id="IPR013783">
    <property type="entry name" value="Ig-like_fold"/>
</dbReference>
<dbReference type="Gene3D" id="2.60.40.10">
    <property type="entry name" value="Immunoglobulins"/>
    <property type="match status" value="1"/>
</dbReference>
<name>A0ABN0YFS6_9CAUL</name>
<keyword evidence="3" id="KW-1185">Reference proteome</keyword>
<reference evidence="2 3" key="1">
    <citation type="journal article" date="2019" name="Int. J. Syst. Evol. Microbiol.">
        <title>The Global Catalogue of Microorganisms (GCM) 10K type strain sequencing project: providing services to taxonomists for standard genome sequencing and annotation.</title>
        <authorList>
            <consortium name="The Broad Institute Genomics Platform"/>
            <consortium name="The Broad Institute Genome Sequencing Center for Infectious Disease"/>
            <person name="Wu L."/>
            <person name="Ma J."/>
        </authorList>
    </citation>
    <scope>NUCLEOTIDE SEQUENCE [LARGE SCALE GENOMIC DNA]</scope>
    <source>
        <strain evidence="2 3">JCM 13476</strain>
    </source>
</reference>
<evidence type="ECO:0000256" key="1">
    <source>
        <dbReference type="SAM" id="MobiDB-lite"/>
    </source>
</evidence>
<feature type="region of interest" description="Disordered" evidence="1">
    <location>
        <begin position="1"/>
        <end position="27"/>
    </location>
</feature>
<proteinExistence type="predicted"/>
<evidence type="ECO:0000313" key="2">
    <source>
        <dbReference type="EMBL" id="GAA0394004.1"/>
    </source>
</evidence>
<dbReference type="EMBL" id="BAAAEJ010000007">
    <property type="protein sequence ID" value="GAA0394004.1"/>
    <property type="molecule type" value="Genomic_DNA"/>
</dbReference>
<dbReference type="Proteomes" id="UP001500791">
    <property type="component" value="Unassembled WGS sequence"/>
</dbReference>
<protein>
    <recommendedName>
        <fullName evidence="4">Lipoprotein</fullName>
    </recommendedName>
</protein>
<organism evidence="2 3">
    <name type="scientific">Brevundimonas terrae</name>
    <dbReference type="NCBI Taxonomy" id="363631"/>
    <lineage>
        <taxon>Bacteria</taxon>
        <taxon>Pseudomonadati</taxon>
        <taxon>Pseudomonadota</taxon>
        <taxon>Alphaproteobacteria</taxon>
        <taxon>Caulobacterales</taxon>
        <taxon>Caulobacteraceae</taxon>
        <taxon>Brevundimonas</taxon>
    </lineage>
</organism>
<gene>
    <name evidence="2" type="ORF">GCM10009093_20760</name>
</gene>
<comment type="caution">
    <text evidence="2">The sequence shown here is derived from an EMBL/GenBank/DDBJ whole genome shotgun (WGS) entry which is preliminary data.</text>
</comment>
<accession>A0ABN0YFS6</accession>